<dbReference type="EMBL" id="LR134117">
    <property type="protein sequence ID" value="VDZ64414.1"/>
    <property type="molecule type" value="Genomic_DNA"/>
</dbReference>
<dbReference type="KEGG" id="sof:NCTC11214_04962"/>
<evidence type="ECO:0000313" key="3">
    <source>
        <dbReference type="Proteomes" id="UP000281391"/>
    </source>
</evidence>
<gene>
    <name evidence="2" type="primary">ygaD_3</name>
    <name evidence="2" type="ORF">NCTC11214_04962</name>
</gene>
<evidence type="ECO:0000259" key="1">
    <source>
        <dbReference type="Pfam" id="PF02464"/>
    </source>
</evidence>
<name>A0A3S4DQK2_SEROD</name>
<dbReference type="NCBIfam" id="TIGR00199">
    <property type="entry name" value="PncC_domain"/>
    <property type="match status" value="1"/>
</dbReference>
<organism evidence="2 3">
    <name type="scientific">Serratia odorifera</name>
    <dbReference type="NCBI Taxonomy" id="618"/>
    <lineage>
        <taxon>Bacteria</taxon>
        <taxon>Pseudomonadati</taxon>
        <taxon>Pseudomonadota</taxon>
        <taxon>Gammaproteobacteria</taxon>
        <taxon>Enterobacterales</taxon>
        <taxon>Yersiniaceae</taxon>
        <taxon>Serratia</taxon>
    </lineage>
</organism>
<proteinExistence type="predicted"/>
<feature type="domain" description="CinA C-terminal" evidence="1">
    <location>
        <begin position="8"/>
        <end position="159"/>
    </location>
</feature>
<evidence type="ECO:0000313" key="2">
    <source>
        <dbReference type="EMBL" id="VDZ64414.1"/>
    </source>
</evidence>
<dbReference type="Pfam" id="PF02464">
    <property type="entry name" value="CinA"/>
    <property type="match status" value="1"/>
</dbReference>
<dbReference type="RefSeq" id="WP_004964369.1">
    <property type="nucleotide sequence ID" value="NZ_JAEKCK010000001.1"/>
</dbReference>
<accession>A0A3S4DQK2</accession>
<reference evidence="2 3" key="1">
    <citation type="submission" date="2018-12" db="EMBL/GenBank/DDBJ databases">
        <authorList>
            <consortium name="Pathogen Informatics"/>
        </authorList>
    </citation>
    <scope>NUCLEOTIDE SEQUENCE [LARGE SCALE GENOMIC DNA]</scope>
    <source>
        <strain evidence="2 3">NCTC11214</strain>
    </source>
</reference>
<dbReference type="Gene3D" id="3.90.950.20">
    <property type="entry name" value="CinA-like"/>
    <property type="match status" value="1"/>
</dbReference>
<sequence length="164" mass="16848">MDQQLVAVAKQAGNALKAKGLKLSTAESCTGGWVSMALCAAGDSGDFFTSGFITYTNSAKVRLLRVEQATLERHTAVSEPVVCEMVQGALAASGEQVALAISGYAGPEGGADGTPAGSVWFAWGGEAIGLCAEKRHFDGDSESVIHQAALFALTRLTQLLQAAG</sequence>
<protein>
    <submittedName>
        <fullName evidence="2">Uncharacterized protein (Competence- and mitomycin-induced)</fullName>
    </submittedName>
</protein>
<dbReference type="InterPro" id="IPR008136">
    <property type="entry name" value="CinA_C"/>
</dbReference>
<dbReference type="SUPFAM" id="SSF142433">
    <property type="entry name" value="CinA-like"/>
    <property type="match status" value="1"/>
</dbReference>
<dbReference type="AlphaFoldDB" id="A0A3S4DQK2"/>
<dbReference type="InterPro" id="IPR036653">
    <property type="entry name" value="CinA-like_C"/>
</dbReference>
<dbReference type="Proteomes" id="UP000281391">
    <property type="component" value="Chromosome"/>
</dbReference>